<dbReference type="InterPro" id="IPR002035">
    <property type="entry name" value="VWF_A"/>
</dbReference>
<dbReference type="OrthoDB" id="1523785at2"/>
<name>A0A1U7H9N8_9CYAN</name>
<dbReference type="Pfam" id="PF13519">
    <property type="entry name" value="VWA_2"/>
    <property type="match status" value="1"/>
</dbReference>
<dbReference type="Proteomes" id="UP000186868">
    <property type="component" value="Unassembled WGS sequence"/>
</dbReference>
<evidence type="ECO:0000259" key="1">
    <source>
        <dbReference type="PROSITE" id="PS50234"/>
    </source>
</evidence>
<keyword evidence="3" id="KW-1185">Reference proteome</keyword>
<protein>
    <recommendedName>
        <fullName evidence="1">VWFA domain-containing protein</fullName>
    </recommendedName>
</protein>
<sequence>MLDQRDCTLIIDKSGSMSIKDQPGGRSRWSSMQESTLALASKCEEVDPDGITVYTFSGRFKRYDNVTSSKVRQIFLENEPLGGTDLAGVLQDAVNGYFQRKAAGQTKPNGEIILVVTDGEPDDRKAVMRVIIEASRRMEKDEELAISFIQIGNDAEATRFLKALDDEMQTVGAKFDIVDTITIQDMENYTLTEVLLNAIAD</sequence>
<reference evidence="2 3" key="1">
    <citation type="submission" date="2016-11" db="EMBL/GenBank/DDBJ databases">
        <title>Draft Genome Sequences of Nine Cyanobacterial Strains from Diverse Habitats.</title>
        <authorList>
            <person name="Zhu T."/>
            <person name="Hou S."/>
            <person name="Lu X."/>
            <person name="Hess W.R."/>
        </authorList>
    </citation>
    <scope>NUCLEOTIDE SEQUENCE [LARGE SCALE GENOMIC DNA]</scope>
    <source>
        <strain evidence="2 3">NIES-593</strain>
    </source>
</reference>
<dbReference type="PANTHER" id="PTHR34706">
    <property type="entry name" value="SLR1338 PROTEIN"/>
    <property type="match status" value="1"/>
</dbReference>
<comment type="caution">
    <text evidence="2">The sequence shown here is derived from an EMBL/GenBank/DDBJ whole genome shotgun (WGS) entry which is preliminary data.</text>
</comment>
<dbReference type="PANTHER" id="PTHR34706:SF1">
    <property type="entry name" value="VWFA DOMAIN-CONTAINING PROTEIN"/>
    <property type="match status" value="1"/>
</dbReference>
<dbReference type="EMBL" id="MRCB01000032">
    <property type="protein sequence ID" value="OKH20258.1"/>
    <property type="molecule type" value="Genomic_DNA"/>
</dbReference>
<accession>A0A1U7H9N8</accession>
<dbReference type="STRING" id="1921803.NIES593_19305"/>
<dbReference type="SMART" id="SM00327">
    <property type="entry name" value="VWA"/>
    <property type="match status" value="1"/>
</dbReference>
<dbReference type="Gene3D" id="3.40.50.410">
    <property type="entry name" value="von Willebrand factor, type A domain"/>
    <property type="match status" value="1"/>
</dbReference>
<organism evidence="2 3">
    <name type="scientific">Hydrococcus rivularis NIES-593</name>
    <dbReference type="NCBI Taxonomy" id="1921803"/>
    <lineage>
        <taxon>Bacteria</taxon>
        <taxon>Bacillati</taxon>
        <taxon>Cyanobacteriota</taxon>
        <taxon>Cyanophyceae</taxon>
        <taxon>Pleurocapsales</taxon>
        <taxon>Hydrococcaceae</taxon>
        <taxon>Hydrococcus</taxon>
    </lineage>
</organism>
<dbReference type="CDD" id="cd01457">
    <property type="entry name" value="vWA_ORF176_type"/>
    <property type="match status" value="1"/>
</dbReference>
<gene>
    <name evidence="2" type="ORF">NIES593_19305</name>
</gene>
<dbReference type="SUPFAM" id="SSF53300">
    <property type="entry name" value="vWA-like"/>
    <property type="match status" value="1"/>
</dbReference>
<proteinExistence type="predicted"/>
<evidence type="ECO:0000313" key="3">
    <source>
        <dbReference type="Proteomes" id="UP000186868"/>
    </source>
</evidence>
<evidence type="ECO:0000313" key="2">
    <source>
        <dbReference type="EMBL" id="OKH20258.1"/>
    </source>
</evidence>
<dbReference type="InterPro" id="IPR036465">
    <property type="entry name" value="vWFA_dom_sf"/>
</dbReference>
<dbReference type="RefSeq" id="WP_073601141.1">
    <property type="nucleotide sequence ID" value="NZ_MRCB01000032.1"/>
</dbReference>
<feature type="domain" description="VWFA" evidence="1">
    <location>
        <begin position="6"/>
        <end position="199"/>
    </location>
</feature>
<dbReference type="AlphaFoldDB" id="A0A1U7H9N8"/>
<dbReference type="PROSITE" id="PS50234">
    <property type="entry name" value="VWFA"/>
    <property type="match status" value="1"/>
</dbReference>